<evidence type="ECO:0000313" key="3">
    <source>
        <dbReference type="Proteomes" id="UP001174934"/>
    </source>
</evidence>
<protein>
    <submittedName>
        <fullName evidence="2">Uncharacterized protein</fullName>
    </submittedName>
</protein>
<reference evidence="2" key="1">
    <citation type="submission" date="2023-06" db="EMBL/GenBank/DDBJ databases">
        <title>Genome-scale phylogeny and comparative genomics of the fungal order Sordariales.</title>
        <authorList>
            <consortium name="Lawrence Berkeley National Laboratory"/>
            <person name="Hensen N."/>
            <person name="Bonometti L."/>
            <person name="Westerberg I."/>
            <person name="Brannstrom I.O."/>
            <person name="Guillou S."/>
            <person name="Cros-Aarteil S."/>
            <person name="Calhoun S."/>
            <person name="Haridas S."/>
            <person name="Kuo A."/>
            <person name="Mondo S."/>
            <person name="Pangilinan J."/>
            <person name="Riley R."/>
            <person name="LaButti K."/>
            <person name="Andreopoulos B."/>
            <person name="Lipzen A."/>
            <person name="Chen C."/>
            <person name="Yanf M."/>
            <person name="Daum C."/>
            <person name="Ng V."/>
            <person name="Clum A."/>
            <person name="Steindorff A."/>
            <person name="Ohm R."/>
            <person name="Martin F."/>
            <person name="Silar P."/>
            <person name="Natvig D."/>
            <person name="Lalanne C."/>
            <person name="Gautier V."/>
            <person name="Ament-velasquez S.L."/>
            <person name="Kruys A."/>
            <person name="Hutchinson M.I."/>
            <person name="Powell A.J."/>
            <person name="Barry K."/>
            <person name="Miller A.N."/>
            <person name="Grigoriev I.V."/>
            <person name="Debuchy R."/>
            <person name="Gladieux P."/>
            <person name="Thoren M.H."/>
            <person name="Johannesson H."/>
        </authorList>
    </citation>
    <scope>NUCLEOTIDE SEQUENCE</scope>
    <source>
        <strain evidence="2">SMH3391-2</strain>
    </source>
</reference>
<keyword evidence="1" id="KW-0812">Transmembrane</keyword>
<feature type="transmembrane region" description="Helical" evidence="1">
    <location>
        <begin position="20"/>
        <end position="40"/>
    </location>
</feature>
<accession>A0AA39WGJ8</accession>
<evidence type="ECO:0000313" key="2">
    <source>
        <dbReference type="EMBL" id="KAK0615009.1"/>
    </source>
</evidence>
<gene>
    <name evidence="2" type="ORF">B0T17DRAFT_375025</name>
</gene>
<evidence type="ECO:0000256" key="1">
    <source>
        <dbReference type="SAM" id="Phobius"/>
    </source>
</evidence>
<keyword evidence="1" id="KW-0472">Membrane</keyword>
<organism evidence="2 3">
    <name type="scientific">Bombardia bombarda</name>
    <dbReference type="NCBI Taxonomy" id="252184"/>
    <lineage>
        <taxon>Eukaryota</taxon>
        <taxon>Fungi</taxon>
        <taxon>Dikarya</taxon>
        <taxon>Ascomycota</taxon>
        <taxon>Pezizomycotina</taxon>
        <taxon>Sordariomycetes</taxon>
        <taxon>Sordariomycetidae</taxon>
        <taxon>Sordariales</taxon>
        <taxon>Lasiosphaeriaceae</taxon>
        <taxon>Bombardia</taxon>
    </lineage>
</organism>
<keyword evidence="1" id="KW-1133">Transmembrane helix</keyword>
<feature type="transmembrane region" description="Helical" evidence="1">
    <location>
        <begin position="56"/>
        <end position="83"/>
    </location>
</feature>
<dbReference type="AlphaFoldDB" id="A0AA39WGJ8"/>
<dbReference type="Proteomes" id="UP001174934">
    <property type="component" value="Unassembled WGS sequence"/>
</dbReference>
<sequence length="93" mass="10899">MRVVVGPFYIRDFAREIKSCIIWSKHAFVLFFCMGHRGYLSFHSGFRLHMAPTWDIIITITITSDFDCVSSFSLSLSFVYFLFLNCPFRHSLC</sequence>
<name>A0AA39WGJ8_9PEZI</name>
<dbReference type="EMBL" id="JAULSR010000007">
    <property type="protein sequence ID" value="KAK0615009.1"/>
    <property type="molecule type" value="Genomic_DNA"/>
</dbReference>
<comment type="caution">
    <text evidence="2">The sequence shown here is derived from an EMBL/GenBank/DDBJ whole genome shotgun (WGS) entry which is preliminary data.</text>
</comment>
<proteinExistence type="predicted"/>
<keyword evidence="3" id="KW-1185">Reference proteome</keyword>